<evidence type="ECO:0000256" key="3">
    <source>
        <dbReference type="ARBA" id="ARBA00023163"/>
    </source>
</evidence>
<evidence type="ECO:0000256" key="1">
    <source>
        <dbReference type="ARBA" id="ARBA00023015"/>
    </source>
</evidence>
<organism evidence="5 6">
    <name type="scientific">Erythrobacter litoralis (strain HTCC2594)</name>
    <dbReference type="NCBI Taxonomy" id="314225"/>
    <lineage>
        <taxon>Bacteria</taxon>
        <taxon>Pseudomonadati</taxon>
        <taxon>Pseudomonadota</taxon>
        <taxon>Alphaproteobacteria</taxon>
        <taxon>Sphingomonadales</taxon>
        <taxon>Erythrobacteraceae</taxon>
        <taxon>Erythrobacter/Porphyrobacter group</taxon>
        <taxon>Erythrobacter</taxon>
    </lineage>
</organism>
<dbReference type="EMBL" id="CP000157">
    <property type="protein sequence ID" value="ABC62730.1"/>
    <property type="molecule type" value="Genomic_DNA"/>
</dbReference>
<dbReference type="SUPFAM" id="SSF47413">
    <property type="entry name" value="lambda repressor-like DNA-binding domains"/>
    <property type="match status" value="1"/>
</dbReference>
<dbReference type="SMART" id="SM00354">
    <property type="entry name" value="HTH_LACI"/>
    <property type="match status" value="1"/>
</dbReference>
<dbReference type="HOGENOM" id="CLU_037628_6_2_5"/>
<dbReference type="GO" id="GO:0000976">
    <property type="term" value="F:transcription cis-regulatory region binding"/>
    <property type="evidence" value="ECO:0007669"/>
    <property type="project" value="TreeGrafter"/>
</dbReference>
<dbReference type="Pfam" id="PF13377">
    <property type="entry name" value="Peripla_BP_3"/>
    <property type="match status" value="1"/>
</dbReference>
<protein>
    <submittedName>
        <fullName evidence="5">Maltose transport gene repressor</fullName>
    </submittedName>
</protein>
<dbReference type="PANTHER" id="PTHR30146">
    <property type="entry name" value="LACI-RELATED TRANSCRIPTIONAL REPRESSOR"/>
    <property type="match status" value="1"/>
</dbReference>
<evidence type="ECO:0000313" key="5">
    <source>
        <dbReference type="EMBL" id="ABC62730.1"/>
    </source>
</evidence>
<dbReference type="InterPro" id="IPR000843">
    <property type="entry name" value="HTH_LacI"/>
</dbReference>
<proteinExistence type="predicted"/>
<dbReference type="SUPFAM" id="SSF53822">
    <property type="entry name" value="Periplasmic binding protein-like I"/>
    <property type="match status" value="1"/>
</dbReference>
<sequence length="338" mass="36026">MSRDERRLTSFDVAAKAGVSQSTVSRALSGSPTITEATRTRVIEAARELGYVVDERAARLRSGKSKTIAVVVIGRAGQGAASVNPFYYSLLGSVCTAAAQRGYQALVSIQSEPEHFFGQFIERGQADAVVVLGTATNREAWRYFDDYRETQARMAFWGSPFDGPGYVRSDNKAGARLAVERLVQGGYKRIGFIGETDGAQRQFRERYEGYCETLEAAGLPCFDAVTASGETREAQGAGAVKALLAQKTGYDAVFSACDAMALGALTALREADKSVPGDFGVIGFDGLGVGAHSSPPLTTIEPDFAEAGLNLVEAALGGADEDRDRRVSVHLVERASAR</sequence>
<dbReference type="KEGG" id="eli:ELI_03190"/>
<gene>
    <name evidence="5" type="ordered locus">ELI_03190</name>
</gene>
<dbReference type="Gene3D" id="3.40.50.2300">
    <property type="match status" value="2"/>
</dbReference>
<evidence type="ECO:0000259" key="4">
    <source>
        <dbReference type="PROSITE" id="PS50932"/>
    </source>
</evidence>
<dbReference type="OrthoDB" id="8433438at2"/>
<dbReference type="Pfam" id="PF00356">
    <property type="entry name" value="LacI"/>
    <property type="match status" value="1"/>
</dbReference>
<name>Q2NC61_ERYLH</name>
<keyword evidence="3" id="KW-0804">Transcription</keyword>
<dbReference type="InterPro" id="IPR010982">
    <property type="entry name" value="Lambda_DNA-bd_dom_sf"/>
</dbReference>
<feature type="domain" description="HTH lacI-type" evidence="4">
    <location>
        <begin position="8"/>
        <end position="62"/>
    </location>
</feature>
<dbReference type="InterPro" id="IPR046335">
    <property type="entry name" value="LacI/GalR-like_sensor"/>
</dbReference>
<dbReference type="CDD" id="cd01392">
    <property type="entry name" value="HTH_LacI"/>
    <property type="match status" value="1"/>
</dbReference>
<keyword evidence="1" id="KW-0805">Transcription regulation</keyword>
<dbReference type="STRING" id="314225.ELI_03190"/>
<keyword evidence="6" id="KW-1185">Reference proteome</keyword>
<dbReference type="PANTHER" id="PTHR30146:SF120">
    <property type="entry name" value="ALANINE RACEMASE"/>
    <property type="match status" value="1"/>
</dbReference>
<evidence type="ECO:0000256" key="2">
    <source>
        <dbReference type="ARBA" id="ARBA00023125"/>
    </source>
</evidence>
<keyword evidence="2" id="KW-0238">DNA-binding</keyword>
<dbReference type="AlphaFoldDB" id="Q2NC61"/>
<dbReference type="RefSeq" id="WP_011413606.1">
    <property type="nucleotide sequence ID" value="NC_007722.1"/>
</dbReference>
<dbReference type="PROSITE" id="PS50932">
    <property type="entry name" value="HTH_LACI_2"/>
    <property type="match status" value="1"/>
</dbReference>
<dbReference type="Gene3D" id="1.10.260.40">
    <property type="entry name" value="lambda repressor-like DNA-binding domains"/>
    <property type="match status" value="1"/>
</dbReference>
<dbReference type="Proteomes" id="UP000008808">
    <property type="component" value="Chromosome"/>
</dbReference>
<evidence type="ECO:0000313" key="6">
    <source>
        <dbReference type="Proteomes" id="UP000008808"/>
    </source>
</evidence>
<dbReference type="InterPro" id="IPR028082">
    <property type="entry name" value="Peripla_BP_I"/>
</dbReference>
<accession>Q2NC61</accession>
<reference evidence="6" key="1">
    <citation type="journal article" date="2009" name="J. Bacteriol.">
        <title>Complete genome sequence of Erythrobacter litoralis HTCC2594.</title>
        <authorList>
            <person name="Oh H.M."/>
            <person name="Giovannoni S.J."/>
            <person name="Ferriera S."/>
            <person name="Johnson J."/>
            <person name="Cho J.C."/>
        </authorList>
    </citation>
    <scope>NUCLEOTIDE SEQUENCE [LARGE SCALE GENOMIC DNA]</scope>
    <source>
        <strain evidence="6">HTCC2594</strain>
    </source>
</reference>
<dbReference type="GO" id="GO:0003700">
    <property type="term" value="F:DNA-binding transcription factor activity"/>
    <property type="evidence" value="ECO:0007669"/>
    <property type="project" value="TreeGrafter"/>
</dbReference>
<dbReference type="eggNOG" id="COG1609">
    <property type="taxonomic scope" value="Bacteria"/>
</dbReference>